<dbReference type="Proteomes" id="UP001056120">
    <property type="component" value="Linkage Group LG20"/>
</dbReference>
<reference evidence="2" key="1">
    <citation type="journal article" date="2022" name="Mol. Ecol. Resour.">
        <title>The genomes of chicory, endive, great burdock and yacon provide insights into Asteraceae palaeo-polyploidization history and plant inulin production.</title>
        <authorList>
            <person name="Fan W."/>
            <person name="Wang S."/>
            <person name="Wang H."/>
            <person name="Wang A."/>
            <person name="Jiang F."/>
            <person name="Liu H."/>
            <person name="Zhao H."/>
            <person name="Xu D."/>
            <person name="Zhang Y."/>
        </authorList>
    </citation>
    <scope>NUCLEOTIDE SEQUENCE [LARGE SCALE GENOMIC DNA]</scope>
    <source>
        <strain evidence="2">cv. Yunnan</strain>
    </source>
</reference>
<gene>
    <name evidence="1" type="ORF">L1987_59682</name>
</gene>
<dbReference type="EMBL" id="CM042037">
    <property type="protein sequence ID" value="KAI3742003.1"/>
    <property type="molecule type" value="Genomic_DNA"/>
</dbReference>
<protein>
    <submittedName>
        <fullName evidence="1">Uncharacterized protein</fullName>
    </submittedName>
</protein>
<evidence type="ECO:0000313" key="1">
    <source>
        <dbReference type="EMBL" id="KAI3742003.1"/>
    </source>
</evidence>
<sequence length="145" mass="17026">MMRDLTAYEQKVKGFSYLPEACQRRIIHRDIKAANILLSKDFEPKVKDVMNKQEELPLCKGDVIMEQLVELTFCVYKSHHILNIEIPVLSILLINSKYCMENTDPSRFRLTHDMSFVKANQFWTRIPIFFYIVRCQGLHQIVCGS</sequence>
<proteinExistence type="predicted"/>
<keyword evidence="2" id="KW-1185">Reference proteome</keyword>
<reference evidence="1 2" key="2">
    <citation type="journal article" date="2022" name="Mol. Ecol. Resour.">
        <title>The genomes of chicory, endive, great burdock and yacon provide insights into Asteraceae paleo-polyploidization history and plant inulin production.</title>
        <authorList>
            <person name="Fan W."/>
            <person name="Wang S."/>
            <person name="Wang H."/>
            <person name="Wang A."/>
            <person name="Jiang F."/>
            <person name="Liu H."/>
            <person name="Zhao H."/>
            <person name="Xu D."/>
            <person name="Zhang Y."/>
        </authorList>
    </citation>
    <scope>NUCLEOTIDE SEQUENCE [LARGE SCALE GENOMIC DNA]</scope>
    <source>
        <strain evidence="2">cv. Yunnan</strain>
        <tissue evidence="1">Leaves</tissue>
    </source>
</reference>
<organism evidence="1 2">
    <name type="scientific">Smallanthus sonchifolius</name>
    <dbReference type="NCBI Taxonomy" id="185202"/>
    <lineage>
        <taxon>Eukaryota</taxon>
        <taxon>Viridiplantae</taxon>
        <taxon>Streptophyta</taxon>
        <taxon>Embryophyta</taxon>
        <taxon>Tracheophyta</taxon>
        <taxon>Spermatophyta</taxon>
        <taxon>Magnoliopsida</taxon>
        <taxon>eudicotyledons</taxon>
        <taxon>Gunneridae</taxon>
        <taxon>Pentapetalae</taxon>
        <taxon>asterids</taxon>
        <taxon>campanulids</taxon>
        <taxon>Asterales</taxon>
        <taxon>Asteraceae</taxon>
        <taxon>Asteroideae</taxon>
        <taxon>Heliantheae alliance</taxon>
        <taxon>Millerieae</taxon>
        <taxon>Smallanthus</taxon>
    </lineage>
</organism>
<comment type="caution">
    <text evidence="1">The sequence shown here is derived from an EMBL/GenBank/DDBJ whole genome shotgun (WGS) entry which is preliminary data.</text>
</comment>
<evidence type="ECO:0000313" key="2">
    <source>
        <dbReference type="Proteomes" id="UP001056120"/>
    </source>
</evidence>
<accession>A0ACB9D6B1</accession>
<name>A0ACB9D6B1_9ASTR</name>